<dbReference type="GO" id="GO:0005737">
    <property type="term" value="C:cytoplasm"/>
    <property type="evidence" value="ECO:0007669"/>
    <property type="project" value="TreeGrafter"/>
</dbReference>
<name>A0A811K6D9_9BILA</name>
<dbReference type="Gene3D" id="3.30.40.10">
    <property type="entry name" value="Zinc/RING finger domain, C3HC4 (zinc finger)"/>
    <property type="match status" value="2"/>
</dbReference>
<keyword evidence="1" id="KW-0479">Metal-binding</keyword>
<dbReference type="InterPro" id="IPR035979">
    <property type="entry name" value="RBD_domain_sf"/>
</dbReference>
<evidence type="ECO:0000259" key="8">
    <source>
        <dbReference type="PROSITE" id="PS50271"/>
    </source>
</evidence>
<dbReference type="Pfam" id="PF07576">
    <property type="entry name" value="BRAP2"/>
    <property type="match status" value="1"/>
</dbReference>
<dbReference type="InterPro" id="IPR013083">
    <property type="entry name" value="Znf_RING/FYVE/PHD"/>
</dbReference>
<feature type="compositionally biased region" description="Low complexity" evidence="6">
    <location>
        <begin position="101"/>
        <end position="116"/>
    </location>
</feature>
<protein>
    <recommendedName>
        <fullName evidence="11">BRCA1-associated protein</fullName>
    </recommendedName>
</protein>
<feature type="domain" description="UBP-type" evidence="8">
    <location>
        <begin position="296"/>
        <end position="388"/>
    </location>
</feature>
<dbReference type="GO" id="GO:0003676">
    <property type="term" value="F:nucleic acid binding"/>
    <property type="evidence" value="ECO:0007669"/>
    <property type="project" value="InterPro"/>
</dbReference>
<dbReference type="PANTHER" id="PTHR24007">
    <property type="entry name" value="BRCA1-ASSOCIATED PROTEIN"/>
    <property type="match status" value="1"/>
</dbReference>
<feature type="region of interest" description="Disordered" evidence="6">
    <location>
        <begin position="30"/>
        <end position="50"/>
    </location>
</feature>
<sequence length="576" mass="65621">MLTLTPVALRLEIAQGASFIRLFADREEFKGSKRGPTKSGSFTMFPRKNNLPRPSATLYEDEATPPPNVSDVRPTQRQCFGRRTYSEVVVETLKHSDERASVQPSTSRSSVRSKTSSLMESGVENLSFNSGNPLVEKTTGILHFYKNKSPHEVMRDNCWTLCMMEVPAYVTSSELIKFISPAKETIKEIKIIRDGIPNQYYVLLKFRSSQSAYDFFCEYNGVVFNSFETSTCNLLFVERMETTTEESGGSLPVDELTELPICAVCLEKMDDGVMTILCNHSFHAECLQHWEDTTCPVCRFNQTPELLPDQTCSECGKTTDLWMCLICGNIGCGRYASAHAYRHFEQTSHTFTLQLGGNLVWDYAGDNYVHRLIQSSTDGKMVEFQGAEEQKGTEKMNAIQLEYSCLLSSQLEDQRLYFEGKLKDMEGRFNMYKGESEDRLKTLEKVVAVANADLEKTKQEMAQLITEKAHLEKKMAKSTQVIRKLQSELEEEKQMASMIRQDKEVLLKKNKELEQMRATEIKALEEQINDLMMHFEAQTKLAEQFKNENVTSEELEGSTVQISQSEKSSKKSKRKK</sequence>
<organism evidence="9 10">
    <name type="scientific">Bursaphelenchus okinawaensis</name>
    <dbReference type="NCBI Taxonomy" id="465554"/>
    <lineage>
        <taxon>Eukaryota</taxon>
        <taxon>Metazoa</taxon>
        <taxon>Ecdysozoa</taxon>
        <taxon>Nematoda</taxon>
        <taxon>Chromadorea</taxon>
        <taxon>Rhabditida</taxon>
        <taxon>Tylenchina</taxon>
        <taxon>Tylenchomorpha</taxon>
        <taxon>Aphelenchoidea</taxon>
        <taxon>Aphelenchoididae</taxon>
        <taxon>Bursaphelenchus</taxon>
    </lineage>
</organism>
<evidence type="ECO:0000256" key="3">
    <source>
        <dbReference type="ARBA" id="ARBA00022833"/>
    </source>
</evidence>
<dbReference type="PROSITE" id="PS50271">
    <property type="entry name" value="ZF_UBP"/>
    <property type="match status" value="1"/>
</dbReference>
<dbReference type="OrthoDB" id="273556at2759"/>
<evidence type="ECO:0000313" key="10">
    <source>
        <dbReference type="Proteomes" id="UP000614601"/>
    </source>
</evidence>
<comment type="caution">
    <text evidence="9">The sequence shown here is derived from an EMBL/GenBank/DDBJ whole genome shotgun (WGS) entry which is preliminary data.</text>
</comment>
<dbReference type="GO" id="GO:0016567">
    <property type="term" value="P:protein ubiquitination"/>
    <property type="evidence" value="ECO:0007669"/>
    <property type="project" value="TreeGrafter"/>
</dbReference>
<dbReference type="InterPro" id="IPR001607">
    <property type="entry name" value="Znf_UBP"/>
</dbReference>
<evidence type="ECO:0000256" key="6">
    <source>
        <dbReference type="SAM" id="MobiDB-lite"/>
    </source>
</evidence>
<feature type="coiled-coil region" evidence="5">
    <location>
        <begin position="440"/>
        <end position="516"/>
    </location>
</feature>
<accession>A0A811K6D9</accession>
<keyword evidence="3" id="KW-0862">Zinc</keyword>
<evidence type="ECO:0000259" key="7">
    <source>
        <dbReference type="PROSITE" id="PS50089"/>
    </source>
</evidence>
<dbReference type="Proteomes" id="UP000783686">
    <property type="component" value="Unassembled WGS sequence"/>
</dbReference>
<reference evidence="9" key="1">
    <citation type="submission" date="2020-09" db="EMBL/GenBank/DDBJ databases">
        <authorList>
            <person name="Kikuchi T."/>
        </authorList>
    </citation>
    <scope>NUCLEOTIDE SEQUENCE</scope>
    <source>
        <strain evidence="9">SH1</strain>
    </source>
</reference>
<dbReference type="InterPro" id="IPR047243">
    <property type="entry name" value="RING-H2_BRAP2"/>
</dbReference>
<dbReference type="EMBL" id="CAJFCW020000002">
    <property type="protein sequence ID" value="CAG9093226.1"/>
    <property type="molecule type" value="Genomic_DNA"/>
</dbReference>
<evidence type="ECO:0000256" key="1">
    <source>
        <dbReference type="ARBA" id="ARBA00022723"/>
    </source>
</evidence>
<dbReference type="Proteomes" id="UP000614601">
    <property type="component" value="Unassembled WGS sequence"/>
</dbReference>
<feature type="region of interest" description="Disordered" evidence="6">
    <location>
        <begin position="549"/>
        <end position="576"/>
    </location>
</feature>
<dbReference type="InterPro" id="IPR001841">
    <property type="entry name" value="Znf_RING"/>
</dbReference>
<dbReference type="EMBL" id="CAJFDH010000002">
    <property type="protein sequence ID" value="CAD5211336.1"/>
    <property type="molecule type" value="Genomic_DNA"/>
</dbReference>
<dbReference type="GO" id="GO:0007265">
    <property type="term" value="P:Ras protein signal transduction"/>
    <property type="evidence" value="ECO:0007669"/>
    <property type="project" value="TreeGrafter"/>
</dbReference>
<evidence type="ECO:0008006" key="11">
    <source>
        <dbReference type="Google" id="ProtNLM"/>
    </source>
</evidence>
<dbReference type="SMART" id="SM00184">
    <property type="entry name" value="RING"/>
    <property type="match status" value="1"/>
</dbReference>
<proteinExistence type="predicted"/>
<dbReference type="InterPro" id="IPR011422">
    <property type="entry name" value="BRAP2/ETP1_RRM"/>
</dbReference>
<dbReference type="Pfam" id="PF13639">
    <property type="entry name" value="zf-RING_2"/>
    <property type="match status" value="1"/>
</dbReference>
<keyword evidence="5" id="KW-0175">Coiled coil</keyword>
<keyword evidence="10" id="KW-1185">Reference proteome</keyword>
<gene>
    <name evidence="9" type="ORF">BOKJ2_LOCUS3643</name>
</gene>
<dbReference type="CDD" id="cd16457">
    <property type="entry name" value="RING-H2_BRAP2"/>
    <property type="match status" value="1"/>
</dbReference>
<dbReference type="Pfam" id="PF02148">
    <property type="entry name" value="zf-UBP"/>
    <property type="match status" value="1"/>
</dbReference>
<evidence type="ECO:0000313" key="9">
    <source>
        <dbReference type="EMBL" id="CAD5211336.1"/>
    </source>
</evidence>
<dbReference type="GO" id="GO:0008270">
    <property type="term" value="F:zinc ion binding"/>
    <property type="evidence" value="ECO:0007669"/>
    <property type="project" value="UniProtKB-KW"/>
</dbReference>
<dbReference type="SMART" id="SM00290">
    <property type="entry name" value="ZnF_UBP"/>
    <property type="match status" value="1"/>
</dbReference>
<feature type="domain" description="RING-type" evidence="7">
    <location>
        <begin position="262"/>
        <end position="299"/>
    </location>
</feature>
<dbReference type="PROSITE" id="PS50089">
    <property type="entry name" value="ZF_RING_2"/>
    <property type="match status" value="1"/>
</dbReference>
<evidence type="ECO:0000256" key="2">
    <source>
        <dbReference type="ARBA" id="ARBA00022771"/>
    </source>
</evidence>
<dbReference type="AlphaFoldDB" id="A0A811K6D9"/>
<feature type="region of interest" description="Disordered" evidence="6">
    <location>
        <begin position="96"/>
        <end position="116"/>
    </location>
</feature>
<dbReference type="PANTHER" id="PTHR24007:SF7">
    <property type="entry name" value="BRCA1-ASSOCIATED PROTEIN"/>
    <property type="match status" value="1"/>
</dbReference>
<evidence type="ECO:0000256" key="4">
    <source>
        <dbReference type="PROSITE-ProRule" id="PRU00502"/>
    </source>
</evidence>
<dbReference type="GO" id="GO:0061630">
    <property type="term" value="F:ubiquitin protein ligase activity"/>
    <property type="evidence" value="ECO:0007669"/>
    <property type="project" value="TreeGrafter"/>
</dbReference>
<dbReference type="SUPFAM" id="SSF54928">
    <property type="entry name" value="RNA-binding domain, RBD"/>
    <property type="match status" value="1"/>
</dbReference>
<dbReference type="SUPFAM" id="SSF57850">
    <property type="entry name" value="RING/U-box"/>
    <property type="match status" value="2"/>
</dbReference>
<keyword evidence="2 4" id="KW-0863">Zinc-finger</keyword>
<evidence type="ECO:0000256" key="5">
    <source>
        <dbReference type="SAM" id="Coils"/>
    </source>
</evidence>